<sequence length="96" mass="11231">MPSHVDIDGNKRADLLIKRSTKSHMEKDCYSIGVHSKIHKPENHVKLQHGLSNKSRDKSWENIAIDRKELKCICSSFLMFVRVPRCLWTEFLLSHM</sequence>
<dbReference type="EMBL" id="BMAW01112801">
    <property type="protein sequence ID" value="GFT54504.1"/>
    <property type="molecule type" value="Genomic_DNA"/>
</dbReference>
<protein>
    <submittedName>
        <fullName evidence="1">Uncharacterized protein</fullName>
    </submittedName>
</protein>
<dbReference type="Proteomes" id="UP000887013">
    <property type="component" value="Unassembled WGS sequence"/>
</dbReference>
<accession>A0A8X6PAE3</accession>
<dbReference type="AlphaFoldDB" id="A0A8X6PAE3"/>
<evidence type="ECO:0000313" key="2">
    <source>
        <dbReference type="Proteomes" id="UP000887013"/>
    </source>
</evidence>
<reference evidence="1" key="1">
    <citation type="submission" date="2020-08" db="EMBL/GenBank/DDBJ databases">
        <title>Multicomponent nature underlies the extraordinary mechanical properties of spider dragline silk.</title>
        <authorList>
            <person name="Kono N."/>
            <person name="Nakamura H."/>
            <person name="Mori M."/>
            <person name="Yoshida Y."/>
            <person name="Ohtoshi R."/>
            <person name="Malay A.D."/>
            <person name="Moran D.A.P."/>
            <person name="Tomita M."/>
            <person name="Numata K."/>
            <person name="Arakawa K."/>
        </authorList>
    </citation>
    <scope>NUCLEOTIDE SEQUENCE</scope>
</reference>
<gene>
    <name evidence="1" type="ORF">NPIL_694661</name>
</gene>
<organism evidence="1 2">
    <name type="scientific">Nephila pilipes</name>
    <name type="common">Giant wood spider</name>
    <name type="synonym">Nephila maculata</name>
    <dbReference type="NCBI Taxonomy" id="299642"/>
    <lineage>
        <taxon>Eukaryota</taxon>
        <taxon>Metazoa</taxon>
        <taxon>Ecdysozoa</taxon>
        <taxon>Arthropoda</taxon>
        <taxon>Chelicerata</taxon>
        <taxon>Arachnida</taxon>
        <taxon>Araneae</taxon>
        <taxon>Araneomorphae</taxon>
        <taxon>Entelegynae</taxon>
        <taxon>Araneoidea</taxon>
        <taxon>Nephilidae</taxon>
        <taxon>Nephila</taxon>
    </lineage>
</organism>
<evidence type="ECO:0000313" key="1">
    <source>
        <dbReference type="EMBL" id="GFT54504.1"/>
    </source>
</evidence>
<comment type="caution">
    <text evidence="1">The sequence shown here is derived from an EMBL/GenBank/DDBJ whole genome shotgun (WGS) entry which is preliminary data.</text>
</comment>
<proteinExistence type="predicted"/>
<name>A0A8X6PAE3_NEPPI</name>
<keyword evidence="2" id="KW-1185">Reference proteome</keyword>
<dbReference type="OrthoDB" id="6429252at2759"/>